<sequence length="199" mass="22348">MYQNKQLTLNQTQTIQPVSCEYAGGNFKLTAKGIYFIGNDKEGKSLPPRWICSPLHVVAKTRDAKSGEWGRLLEWQDDDKVTHQWAMPLALLQGDSIDVRRELARLGLSISPSKSARDLLASYLQIVAVENRARCVDRLGWHQDVYVTASMSIGQSSEKVVFQNTNRQMNHAGTILSLTSPCLLFYYYFLTAECGQGTT</sequence>
<gene>
    <name evidence="2" type="ORF">J2N86_06365</name>
</gene>
<name>A0ABY4YC11_9GAMM</name>
<organism evidence="2 3">
    <name type="scientific">Legionella lytica</name>
    <dbReference type="NCBI Taxonomy" id="96232"/>
    <lineage>
        <taxon>Bacteria</taxon>
        <taxon>Pseudomonadati</taxon>
        <taxon>Pseudomonadota</taxon>
        <taxon>Gammaproteobacteria</taxon>
        <taxon>Legionellales</taxon>
        <taxon>Legionellaceae</taxon>
        <taxon>Legionella</taxon>
    </lineage>
</organism>
<protein>
    <submittedName>
        <fullName evidence="2">DUF927 domain-containing protein</fullName>
    </submittedName>
</protein>
<accession>A0ABY4YC11</accession>
<dbReference type="Pfam" id="PF06048">
    <property type="entry name" value="DUF927"/>
    <property type="match status" value="1"/>
</dbReference>
<feature type="domain" description="DUF927" evidence="1">
    <location>
        <begin position="27"/>
        <end position="175"/>
    </location>
</feature>
<dbReference type="EMBL" id="CP071527">
    <property type="protein sequence ID" value="USQ14918.1"/>
    <property type="molecule type" value="Genomic_DNA"/>
</dbReference>
<proteinExistence type="predicted"/>
<evidence type="ECO:0000313" key="3">
    <source>
        <dbReference type="Proteomes" id="UP001057474"/>
    </source>
</evidence>
<keyword evidence="3" id="KW-1185">Reference proteome</keyword>
<dbReference type="InterPro" id="IPR009270">
    <property type="entry name" value="DUF927"/>
</dbReference>
<evidence type="ECO:0000259" key="1">
    <source>
        <dbReference type="Pfam" id="PF06048"/>
    </source>
</evidence>
<reference evidence="2" key="1">
    <citation type="submission" date="2021-03" db="EMBL/GenBank/DDBJ databases">
        <title>Legionella lytica PCM 2298.</title>
        <authorList>
            <person name="Koper P."/>
        </authorList>
    </citation>
    <scope>NUCLEOTIDE SEQUENCE</scope>
    <source>
        <strain evidence="2">PCM 2298</strain>
    </source>
</reference>
<evidence type="ECO:0000313" key="2">
    <source>
        <dbReference type="EMBL" id="USQ14918.1"/>
    </source>
</evidence>
<dbReference type="Proteomes" id="UP001057474">
    <property type="component" value="Chromosome"/>
</dbReference>